<name>A0A6L8LHH4_9RHOB</name>
<dbReference type="AlphaFoldDB" id="A0A6L8LHH4"/>
<dbReference type="Proteomes" id="UP000479043">
    <property type="component" value="Unassembled WGS sequence"/>
</dbReference>
<sequence>MRKAFRFEGDMLSSSVVKAALAWARHGGKIIALHGIDDDGQCTCGRAGCKSPGKHPIAELFPKGQHSATSNAVKIRRAFKKYPRANFGVILPPGLVVLDVDGPEGAETFKKLNLSPTLSVRTGRGTHYYFRASEALPKRKAPLKGIDIKDNASGYLVGAPSMHKCGHRYRVQRGVGRLAALPADFVHTLRRDKARTASFDTVGAFKAGNRNNELTKIAGSLRFRGLAETAIAGALQAINAAACSPPLDVDEVERIASSIGKYEAGHEAAFGCLGDIEESTPQFLAYPYIVKGALTVLDGNMGQGKSTFTCAIAAAVTTGKPPPFVDDIEKGSVLFMSAEDDPSRVLKPRLMQAGADVSKVRFQQEPFSLDERGLALLRQELSANTPALVVIDPIIAFMKEGADGNKATETMHFMVQIDQLARDFDTAILIVRHLRKARADHAMHQGIGSISISARVRSGLILAPHPDDPRLRAVAHAKSNYAEPGPTIVFEMQSTGPRSHPRVNWHACEPELTVGELLAPPEAERGRPPRERDTATAWLESVLRKGPVKKKVLDGWAKEEGVSLPTLRRAGEALGVVKSKDGKASVWALP</sequence>
<dbReference type="Pfam" id="PF09250">
    <property type="entry name" value="Prim-Pol"/>
    <property type="match status" value="1"/>
</dbReference>
<organism evidence="3 4">
    <name type="scientific">Thalassovita mangrovi</name>
    <dbReference type="NCBI Taxonomy" id="2692236"/>
    <lineage>
        <taxon>Bacteria</taxon>
        <taxon>Pseudomonadati</taxon>
        <taxon>Pseudomonadota</taxon>
        <taxon>Alphaproteobacteria</taxon>
        <taxon>Rhodobacterales</taxon>
        <taxon>Roseobacteraceae</taxon>
        <taxon>Thalassovita</taxon>
    </lineage>
</organism>
<dbReference type="SMART" id="SM00943">
    <property type="entry name" value="Prim-Pol"/>
    <property type="match status" value="1"/>
</dbReference>
<feature type="domain" description="DNA primase/polymerase bifunctional N-terminal" evidence="2">
    <location>
        <begin position="20"/>
        <end position="185"/>
    </location>
</feature>
<evidence type="ECO:0000313" key="3">
    <source>
        <dbReference type="EMBL" id="MYM54446.1"/>
    </source>
</evidence>
<accession>A0A6L8LHH4</accession>
<evidence type="ECO:0000259" key="1">
    <source>
        <dbReference type="SMART" id="SM00942"/>
    </source>
</evidence>
<dbReference type="InterPro" id="IPR027417">
    <property type="entry name" value="P-loop_NTPase"/>
</dbReference>
<dbReference type="SUPFAM" id="SSF56747">
    <property type="entry name" value="Prim-pol domain"/>
    <property type="match status" value="1"/>
</dbReference>
<dbReference type="SMART" id="SM00942">
    <property type="entry name" value="PriCT_1"/>
    <property type="match status" value="1"/>
</dbReference>
<comment type="caution">
    <text evidence="3">The sequence shown here is derived from an EMBL/GenBank/DDBJ whole genome shotgun (WGS) entry which is preliminary data.</text>
</comment>
<dbReference type="EMBL" id="WWEN01000002">
    <property type="protein sequence ID" value="MYM54446.1"/>
    <property type="molecule type" value="Genomic_DNA"/>
</dbReference>
<evidence type="ECO:0000259" key="2">
    <source>
        <dbReference type="SMART" id="SM00943"/>
    </source>
</evidence>
<proteinExistence type="predicted"/>
<dbReference type="InterPro" id="IPR015330">
    <property type="entry name" value="DNA_primase/pol_bifunc_N"/>
</dbReference>
<keyword evidence="4" id="KW-1185">Reference proteome</keyword>
<feature type="domain" description="Primase C-terminal 1" evidence="1">
    <location>
        <begin position="199"/>
        <end position="265"/>
    </location>
</feature>
<gene>
    <name evidence="3" type="ORF">GR167_03960</name>
</gene>
<dbReference type="SUPFAM" id="SSF52540">
    <property type="entry name" value="P-loop containing nucleoside triphosphate hydrolases"/>
    <property type="match status" value="1"/>
</dbReference>
<reference evidence="3 4" key="1">
    <citation type="submission" date="2020-01" db="EMBL/GenBank/DDBJ databases">
        <authorList>
            <person name="Chen S."/>
        </authorList>
    </citation>
    <scope>NUCLEOTIDE SEQUENCE [LARGE SCALE GENOMIC DNA]</scope>
    <source>
        <strain evidence="3 4">GS-10</strain>
    </source>
</reference>
<protein>
    <submittedName>
        <fullName evidence="3">AAA family ATPase</fullName>
    </submittedName>
</protein>
<dbReference type="Pfam" id="PF08708">
    <property type="entry name" value="PriCT_1"/>
    <property type="match status" value="1"/>
</dbReference>
<dbReference type="CDD" id="cd04859">
    <property type="entry name" value="Prim_Pol"/>
    <property type="match status" value="1"/>
</dbReference>
<dbReference type="Pfam" id="PF13481">
    <property type="entry name" value="AAA_25"/>
    <property type="match status" value="1"/>
</dbReference>
<evidence type="ECO:0000313" key="4">
    <source>
        <dbReference type="Proteomes" id="UP000479043"/>
    </source>
</evidence>
<dbReference type="RefSeq" id="WP_160972139.1">
    <property type="nucleotide sequence ID" value="NZ_WWEN01000002.1"/>
</dbReference>
<dbReference type="Gene3D" id="3.40.50.300">
    <property type="entry name" value="P-loop containing nucleotide triphosphate hydrolases"/>
    <property type="match status" value="1"/>
</dbReference>
<dbReference type="InterPro" id="IPR014820">
    <property type="entry name" value="PriCT_1"/>
</dbReference>